<dbReference type="PANTHER" id="PTHR43233:SF1">
    <property type="entry name" value="FAMILY N-ACETYLTRANSFERASE, PUTATIVE (AFU_ORTHOLOGUE AFUA_6G03350)-RELATED"/>
    <property type="match status" value="1"/>
</dbReference>
<keyword evidence="3" id="KW-1185">Reference proteome</keyword>
<keyword evidence="2" id="KW-0808">Transferase</keyword>
<dbReference type="EMBL" id="BJMH01000035">
    <property type="protein sequence ID" value="GEB35207.1"/>
    <property type="molecule type" value="Genomic_DNA"/>
</dbReference>
<comment type="caution">
    <text evidence="2">The sequence shown here is derived from an EMBL/GenBank/DDBJ whole genome shotgun (WGS) entry which is preliminary data.</text>
</comment>
<reference evidence="2 3" key="1">
    <citation type="submission" date="2019-06" db="EMBL/GenBank/DDBJ databases">
        <title>Whole genome shotgun sequence of Brevibacillus parabrevis NBRC 12334.</title>
        <authorList>
            <person name="Hosoyama A."/>
            <person name="Uohara A."/>
            <person name="Ohji S."/>
            <person name="Ichikawa N."/>
        </authorList>
    </citation>
    <scope>NUCLEOTIDE SEQUENCE [LARGE SCALE GENOMIC DNA]</scope>
    <source>
        <strain evidence="2 3">NBRC 12334</strain>
    </source>
</reference>
<sequence length="142" mass="16497">MEWKHPELPYTISDDPKLLDEEQIFAWLSTTYWAGERPREMIVKAISQSLCFGVYHESGQAGFVRVVTDYATFSWVCDVFIDPAHRGKGLGKWLMEVMVQHPAIRHTNMTLATRDAHGLYEKYGFVRKEMMRRMAEVPMPLS</sequence>
<accession>A0A4Y3PPM2</accession>
<dbReference type="STRING" id="54914.AV540_20245"/>
<evidence type="ECO:0000259" key="1">
    <source>
        <dbReference type="PROSITE" id="PS51186"/>
    </source>
</evidence>
<organism evidence="2 3">
    <name type="scientific">Brevibacillus parabrevis</name>
    <dbReference type="NCBI Taxonomy" id="54914"/>
    <lineage>
        <taxon>Bacteria</taxon>
        <taxon>Bacillati</taxon>
        <taxon>Bacillota</taxon>
        <taxon>Bacilli</taxon>
        <taxon>Bacillales</taxon>
        <taxon>Paenibacillaceae</taxon>
        <taxon>Brevibacillus</taxon>
    </lineage>
</organism>
<dbReference type="SUPFAM" id="SSF55729">
    <property type="entry name" value="Acyl-CoA N-acyltransferases (Nat)"/>
    <property type="match status" value="1"/>
</dbReference>
<dbReference type="PROSITE" id="PS51186">
    <property type="entry name" value="GNAT"/>
    <property type="match status" value="1"/>
</dbReference>
<dbReference type="AlphaFoldDB" id="A0A4Y3PPM2"/>
<dbReference type="CDD" id="cd04301">
    <property type="entry name" value="NAT_SF"/>
    <property type="match status" value="1"/>
</dbReference>
<dbReference type="Proteomes" id="UP000316882">
    <property type="component" value="Unassembled WGS sequence"/>
</dbReference>
<dbReference type="RefSeq" id="WP_122964656.1">
    <property type="nucleotide sequence ID" value="NZ_BJMH01000035.1"/>
</dbReference>
<dbReference type="InterPro" id="IPR000182">
    <property type="entry name" value="GNAT_dom"/>
</dbReference>
<dbReference type="GO" id="GO:0016747">
    <property type="term" value="F:acyltransferase activity, transferring groups other than amino-acyl groups"/>
    <property type="evidence" value="ECO:0007669"/>
    <property type="project" value="InterPro"/>
</dbReference>
<dbReference type="PANTHER" id="PTHR43233">
    <property type="entry name" value="FAMILY N-ACETYLTRANSFERASE, PUTATIVE (AFU_ORTHOLOGUE AFUA_6G03350)-RELATED"/>
    <property type="match status" value="1"/>
</dbReference>
<evidence type="ECO:0000313" key="3">
    <source>
        <dbReference type="Proteomes" id="UP000316882"/>
    </source>
</evidence>
<feature type="domain" description="N-acetyltransferase" evidence="1">
    <location>
        <begin position="10"/>
        <end position="142"/>
    </location>
</feature>
<protein>
    <submittedName>
        <fullName evidence="2">N-acetyltransferase</fullName>
    </submittedName>
</protein>
<evidence type="ECO:0000313" key="2">
    <source>
        <dbReference type="EMBL" id="GEB35207.1"/>
    </source>
</evidence>
<dbReference type="Gene3D" id="3.40.630.30">
    <property type="match status" value="1"/>
</dbReference>
<proteinExistence type="predicted"/>
<dbReference type="InterPro" id="IPR053144">
    <property type="entry name" value="Acetyltransferase_Butenolide"/>
</dbReference>
<dbReference type="Pfam" id="PF13508">
    <property type="entry name" value="Acetyltransf_7"/>
    <property type="match status" value="1"/>
</dbReference>
<dbReference type="InterPro" id="IPR016181">
    <property type="entry name" value="Acyl_CoA_acyltransferase"/>
</dbReference>
<gene>
    <name evidence="2" type="ORF">BPA01_47870</name>
</gene>
<name>A0A4Y3PPM2_BREPA</name>